<dbReference type="InterPro" id="IPR019468">
    <property type="entry name" value="AdenyloSucc_lyase_C"/>
</dbReference>
<dbReference type="GO" id="GO:0047472">
    <property type="term" value="F:3-carboxy-cis,cis-muconate cycloisomerase activity"/>
    <property type="evidence" value="ECO:0007669"/>
    <property type="project" value="UniProtKB-UniRule"/>
</dbReference>
<evidence type="ECO:0000256" key="3">
    <source>
        <dbReference type="SAM" id="Coils"/>
    </source>
</evidence>
<dbReference type="CDD" id="cd01597">
    <property type="entry name" value="pCLME"/>
    <property type="match status" value="1"/>
</dbReference>
<evidence type="ECO:0000313" key="6">
    <source>
        <dbReference type="Proteomes" id="UP000196655"/>
    </source>
</evidence>
<dbReference type="OrthoDB" id="9768878at2"/>
<keyword evidence="5" id="KW-0413">Isomerase</keyword>
<dbReference type="STRING" id="1122125.GCA_000423185_06621"/>
<accession>A0A211ZIU1</accession>
<dbReference type="EC" id="5.5.1.2" evidence="2"/>
<dbReference type="SMART" id="SM00998">
    <property type="entry name" value="ADSL_C"/>
    <property type="match status" value="1"/>
</dbReference>
<dbReference type="InterPro" id="IPR008948">
    <property type="entry name" value="L-Aspartase-like"/>
</dbReference>
<evidence type="ECO:0000259" key="4">
    <source>
        <dbReference type="SMART" id="SM00998"/>
    </source>
</evidence>
<dbReference type="RefSeq" id="WP_088153001.1">
    <property type="nucleotide sequence ID" value="NZ_NHON01000043.1"/>
</dbReference>
<dbReference type="PRINTS" id="PR00149">
    <property type="entry name" value="FUMRATELYASE"/>
</dbReference>
<dbReference type="SUPFAM" id="SSF48557">
    <property type="entry name" value="L-aspartase-like"/>
    <property type="match status" value="1"/>
</dbReference>
<name>A0A211ZIU1_9PROT</name>
<keyword evidence="3" id="KW-0175">Coiled coil</keyword>
<evidence type="ECO:0000256" key="2">
    <source>
        <dbReference type="NCBIfam" id="TIGR02426"/>
    </source>
</evidence>
<dbReference type="InterPro" id="IPR020557">
    <property type="entry name" value="Fumarate_lyase_CS"/>
</dbReference>
<dbReference type="EMBL" id="NHON01000043">
    <property type="protein sequence ID" value="OWJ65104.1"/>
    <property type="molecule type" value="Genomic_DNA"/>
</dbReference>
<dbReference type="PRINTS" id="PR00145">
    <property type="entry name" value="ARGSUCLYASE"/>
</dbReference>
<comment type="similarity">
    <text evidence="1">Belongs to the class-II fumarase/aspartase family.</text>
</comment>
<dbReference type="InterPro" id="IPR012789">
    <property type="entry name" value="Protocat_PcaB-like"/>
</dbReference>
<dbReference type="Proteomes" id="UP000196655">
    <property type="component" value="Unassembled WGS sequence"/>
</dbReference>
<dbReference type="InterPro" id="IPR000362">
    <property type="entry name" value="Fumarate_lyase_fam"/>
</dbReference>
<protein>
    <recommendedName>
        <fullName evidence="2">3-carboxy-cis,cis-muconate cycloisomerase</fullName>
        <ecNumber evidence="2">5.5.1.2</ecNumber>
    </recommendedName>
</protein>
<dbReference type="AlphaFoldDB" id="A0A211ZIU1"/>
<evidence type="ECO:0000313" key="5">
    <source>
        <dbReference type="EMBL" id="OWJ65104.1"/>
    </source>
</evidence>
<dbReference type="NCBIfam" id="TIGR02426">
    <property type="entry name" value="protocat_pcaB"/>
    <property type="match status" value="1"/>
</dbReference>
<organism evidence="5 6">
    <name type="scientific">Inquilinus limosus</name>
    <dbReference type="NCBI Taxonomy" id="171674"/>
    <lineage>
        <taxon>Bacteria</taxon>
        <taxon>Pseudomonadati</taxon>
        <taxon>Pseudomonadota</taxon>
        <taxon>Alphaproteobacteria</taxon>
        <taxon>Rhodospirillales</taxon>
        <taxon>Rhodospirillaceae</taxon>
        <taxon>Inquilinus</taxon>
    </lineage>
</organism>
<dbReference type="PROSITE" id="PS00163">
    <property type="entry name" value="FUMARATE_LYASES"/>
    <property type="match status" value="1"/>
</dbReference>
<dbReference type="Gene3D" id="1.20.200.10">
    <property type="entry name" value="Fumarase/aspartase (Central domain)"/>
    <property type="match status" value="1"/>
</dbReference>
<feature type="domain" description="Adenylosuccinate lyase C-terminal" evidence="4">
    <location>
        <begin position="366"/>
        <end position="440"/>
    </location>
</feature>
<feature type="coiled-coil region" evidence="3">
    <location>
        <begin position="121"/>
        <end position="148"/>
    </location>
</feature>
<dbReference type="PANTHER" id="PTHR43172:SF2">
    <property type="entry name" value="ADENYLOSUCCINATE LYASE C-TERMINAL DOMAIN-CONTAINING PROTEIN"/>
    <property type="match status" value="1"/>
</dbReference>
<dbReference type="GO" id="GO:0016829">
    <property type="term" value="F:lyase activity"/>
    <property type="evidence" value="ECO:0007669"/>
    <property type="project" value="UniProtKB-ARBA"/>
</dbReference>
<sequence length="446" mass="45863">MTVSPFDSALLGPLLSDAETALMFSDTAALRAMLKVEAALAEAEARCGVIPAASASAIAAAAGALIPDAAALAAKTAEDGVPVPALVAALRRAVAVSAGEEAAQAVHWGATSQDILDTGLVLRLRRVIAILEDRLDALIQALAGLADAHRATVMPGRTRSQQATPVSFGLKAAGWLAPLLRDRDRLAELKPRLFLLSFGGASGTLGALGADGVKVEAALAEILDLAVPPMPWHSQRDGIAEFAGWLALVTGTLGKLGRDLCLLAQTEVAEVRPGAGGGSSTMPQKSNPVGPETLVALARFNAGLAGQLQQAMLHEHERDGSAWPVEWLALPQMAVAAGAALTHALAVAGSLTVDKSRMAAQFEASHGLLLAEAASFALAAHMPRPEAQALVKEAAAKATAAGRHLFDLLAEMSQAPVDWPALRDPARHLGAADAFIDRVLTAARNA</sequence>
<keyword evidence="6" id="KW-1185">Reference proteome</keyword>
<dbReference type="GO" id="GO:0019619">
    <property type="term" value="P:3,4-dihydroxybenzoate catabolic process"/>
    <property type="evidence" value="ECO:0007669"/>
    <property type="project" value="InterPro"/>
</dbReference>
<dbReference type="Pfam" id="PF00206">
    <property type="entry name" value="Lyase_1"/>
    <property type="match status" value="1"/>
</dbReference>
<dbReference type="PANTHER" id="PTHR43172">
    <property type="entry name" value="ADENYLOSUCCINATE LYASE"/>
    <property type="match status" value="1"/>
</dbReference>
<dbReference type="InterPro" id="IPR022761">
    <property type="entry name" value="Fumarate_lyase_N"/>
</dbReference>
<comment type="caution">
    <text evidence="5">The sequence shown here is derived from an EMBL/GenBank/DDBJ whole genome shotgun (WGS) entry which is preliminary data.</text>
</comment>
<dbReference type="NCBIfam" id="NF004631">
    <property type="entry name" value="PRK05975.1"/>
    <property type="match status" value="1"/>
</dbReference>
<gene>
    <name evidence="5" type="ORF">BWR60_21160</name>
</gene>
<dbReference type="Pfam" id="PF10397">
    <property type="entry name" value="ADSL_C"/>
    <property type="match status" value="1"/>
</dbReference>
<reference evidence="6" key="1">
    <citation type="submission" date="2017-05" db="EMBL/GenBank/DDBJ databases">
        <authorList>
            <person name="Macchi M."/>
            <person name="Festa S."/>
            <person name="Coppotelli B.M."/>
            <person name="Morelli I.S."/>
        </authorList>
    </citation>
    <scope>NUCLEOTIDE SEQUENCE [LARGE SCALE GENOMIC DNA]</scope>
    <source>
        <strain evidence="6">I</strain>
    </source>
</reference>
<dbReference type="Gene3D" id="1.10.40.30">
    <property type="entry name" value="Fumarase/aspartase (C-terminal domain)"/>
    <property type="match status" value="1"/>
</dbReference>
<proteinExistence type="inferred from homology"/>
<evidence type="ECO:0000256" key="1">
    <source>
        <dbReference type="ARBA" id="ARBA00034772"/>
    </source>
</evidence>